<name>A0ABU1TS12_9FLAO</name>
<organism evidence="2 3">
    <name type="scientific">Flavobacterium arsenatis</name>
    <dbReference type="NCBI Taxonomy" id="1484332"/>
    <lineage>
        <taxon>Bacteria</taxon>
        <taxon>Pseudomonadati</taxon>
        <taxon>Bacteroidota</taxon>
        <taxon>Flavobacteriia</taxon>
        <taxon>Flavobacteriales</taxon>
        <taxon>Flavobacteriaceae</taxon>
        <taxon>Flavobacterium</taxon>
    </lineage>
</organism>
<dbReference type="Gene3D" id="2.40.128.140">
    <property type="entry name" value="Outer membrane protein"/>
    <property type="match status" value="1"/>
</dbReference>
<accession>A0ABU1TS12</accession>
<evidence type="ECO:0008006" key="4">
    <source>
        <dbReference type="Google" id="ProtNLM"/>
    </source>
</evidence>
<proteinExistence type="predicted"/>
<gene>
    <name evidence="2" type="ORF">J2X31_002685</name>
</gene>
<sequence length="313" mass="36340">MLKKSLLLFVFVSCSVLAQKKPTEIGIVFDNDLYVSTVNDKYYTNGFEFFYRYLISNEKEKVNKKIVEFRLGQYIYNPQTIRADDFYKNDRPFAGYLFAEASLNTFYQNQSVLKINGQIGYVGPNALGEEVQRGFHDLFGYRNVYGWQYQIKNAFAIQANVFYSVKLFPKKETQIDAQFQGEASVGTIFNSVTVGPVFRFSLKKLLPVYNSNLYDGSLRADRNYKEESEFYFYASPKVNYQAYDATIQGSMFNDNSPVTFPLEPFRFNGEAGLKYRKNHWNLSYSFLFRGREAKNNVIEDYFYGSIGVGYLLD</sequence>
<evidence type="ECO:0000256" key="1">
    <source>
        <dbReference type="SAM" id="SignalP"/>
    </source>
</evidence>
<comment type="caution">
    <text evidence="2">The sequence shown here is derived from an EMBL/GenBank/DDBJ whole genome shotgun (WGS) entry which is preliminary data.</text>
</comment>
<dbReference type="Proteomes" id="UP001255185">
    <property type="component" value="Unassembled WGS sequence"/>
</dbReference>
<protein>
    <recommendedName>
        <fullName evidence="4">Lipid A deacylase LpxR family protein</fullName>
    </recommendedName>
</protein>
<dbReference type="EMBL" id="JAVDVI010000012">
    <property type="protein sequence ID" value="MDR6968659.1"/>
    <property type="molecule type" value="Genomic_DNA"/>
</dbReference>
<feature type="chain" id="PRO_5046355260" description="Lipid A deacylase LpxR family protein" evidence="1">
    <location>
        <begin position="19"/>
        <end position="313"/>
    </location>
</feature>
<dbReference type="InterPro" id="IPR018707">
    <property type="entry name" value="LpxR"/>
</dbReference>
<feature type="signal peptide" evidence="1">
    <location>
        <begin position="1"/>
        <end position="18"/>
    </location>
</feature>
<evidence type="ECO:0000313" key="2">
    <source>
        <dbReference type="EMBL" id="MDR6968659.1"/>
    </source>
</evidence>
<dbReference type="RefSeq" id="WP_310027269.1">
    <property type="nucleotide sequence ID" value="NZ_JAVDVI010000012.1"/>
</dbReference>
<keyword evidence="1" id="KW-0732">Signal</keyword>
<dbReference type="Pfam" id="PF09982">
    <property type="entry name" value="LpxR"/>
    <property type="match status" value="1"/>
</dbReference>
<evidence type="ECO:0000313" key="3">
    <source>
        <dbReference type="Proteomes" id="UP001255185"/>
    </source>
</evidence>
<keyword evidence="3" id="KW-1185">Reference proteome</keyword>
<reference evidence="2 3" key="1">
    <citation type="submission" date="2023-07" db="EMBL/GenBank/DDBJ databases">
        <title>Sorghum-associated microbial communities from plants grown in Nebraska, USA.</title>
        <authorList>
            <person name="Schachtman D."/>
        </authorList>
    </citation>
    <scope>NUCLEOTIDE SEQUENCE [LARGE SCALE GENOMIC DNA]</scope>
    <source>
        <strain evidence="2 3">3773</strain>
    </source>
</reference>
<dbReference type="InterPro" id="IPR037107">
    <property type="entry name" value="Put_OMP_sf"/>
</dbReference>